<evidence type="ECO:0000256" key="3">
    <source>
        <dbReference type="ARBA" id="ARBA00021904"/>
    </source>
</evidence>
<dbReference type="PANTHER" id="PTHR28627">
    <property type="entry name" value="CYTOCHROME C OXIDASE ASSEMBLY FACTOR 5"/>
    <property type="match status" value="1"/>
</dbReference>
<gene>
    <name evidence="5" type="ORF">NLS_LOCUS316</name>
</gene>
<evidence type="ECO:0000256" key="4">
    <source>
        <dbReference type="ARBA" id="ARBA00023157"/>
    </source>
</evidence>
<keyword evidence="4" id="KW-1015">Disulfide bond</keyword>
<comment type="similarity">
    <text evidence="2">Belongs to the PET191 family.</text>
</comment>
<dbReference type="GO" id="GO:0033617">
    <property type="term" value="P:mitochondrial respiratory chain complex IV assembly"/>
    <property type="evidence" value="ECO:0007669"/>
    <property type="project" value="TreeGrafter"/>
</dbReference>
<evidence type="ECO:0000313" key="5">
    <source>
        <dbReference type="EMBL" id="VDK68075.1"/>
    </source>
</evidence>
<dbReference type="STRING" id="42156.A0A3P6SKX7"/>
<organism evidence="5 6">
    <name type="scientific">Litomosoides sigmodontis</name>
    <name type="common">Filarial nematode worm</name>
    <dbReference type="NCBI Taxonomy" id="42156"/>
    <lineage>
        <taxon>Eukaryota</taxon>
        <taxon>Metazoa</taxon>
        <taxon>Ecdysozoa</taxon>
        <taxon>Nematoda</taxon>
        <taxon>Chromadorea</taxon>
        <taxon>Rhabditida</taxon>
        <taxon>Spirurina</taxon>
        <taxon>Spiruromorpha</taxon>
        <taxon>Filarioidea</taxon>
        <taxon>Onchocercidae</taxon>
        <taxon>Litomosoides</taxon>
    </lineage>
</organism>
<evidence type="ECO:0000256" key="1">
    <source>
        <dbReference type="ARBA" id="ARBA00003186"/>
    </source>
</evidence>
<dbReference type="EMBL" id="UYRX01000007">
    <property type="protein sequence ID" value="VDK68075.1"/>
    <property type="molecule type" value="Genomic_DNA"/>
</dbReference>
<dbReference type="AlphaFoldDB" id="A0A3P6SKX7"/>
<evidence type="ECO:0000256" key="2">
    <source>
        <dbReference type="ARBA" id="ARBA00007785"/>
    </source>
</evidence>
<proteinExistence type="inferred from homology"/>
<accession>A0A3P6SKX7</accession>
<dbReference type="Proteomes" id="UP000277928">
    <property type="component" value="Unassembled WGS sequence"/>
</dbReference>
<dbReference type="OrthoDB" id="282149at2759"/>
<dbReference type="InterPro" id="IPR018793">
    <property type="entry name" value="Cyt_c_oxidase_assmbl_Pet191"/>
</dbReference>
<dbReference type="OMA" id="CIKNSHC"/>
<reference evidence="5 6" key="1">
    <citation type="submission" date="2018-08" db="EMBL/GenBank/DDBJ databases">
        <authorList>
            <person name="Laetsch R D."/>
            <person name="Stevens L."/>
            <person name="Kumar S."/>
            <person name="Blaxter L. M."/>
        </authorList>
    </citation>
    <scope>NUCLEOTIDE SEQUENCE [LARGE SCALE GENOMIC DNA]</scope>
</reference>
<dbReference type="Pfam" id="PF10203">
    <property type="entry name" value="Pet191_N"/>
    <property type="match status" value="1"/>
</dbReference>
<dbReference type="GO" id="GO:0005739">
    <property type="term" value="C:mitochondrion"/>
    <property type="evidence" value="ECO:0007669"/>
    <property type="project" value="TreeGrafter"/>
</dbReference>
<evidence type="ECO:0000313" key="6">
    <source>
        <dbReference type="Proteomes" id="UP000277928"/>
    </source>
</evidence>
<keyword evidence="6" id="KW-1185">Reference proteome</keyword>
<comment type="function">
    <text evidence="1">Involved in an early step of the mitochondrial complex IV assembly process.</text>
</comment>
<sequence>MSENLPVESEESKKTSGRACNHVRQALKKCLKESDCVQKEHRRALDCMRSRADTVPQRCFQLLHTFAQCKLSLVDNRLRTRGRKLDIQNTETSPE</sequence>
<dbReference type="PANTHER" id="PTHR28627:SF1">
    <property type="entry name" value="CYTOCHROME C OXIDASE ASSEMBLY FACTOR 5"/>
    <property type="match status" value="1"/>
</dbReference>
<protein>
    <recommendedName>
        <fullName evidence="3">Cytochrome c oxidase assembly factor 5</fullName>
    </recommendedName>
</protein>
<name>A0A3P6SKX7_LITSI</name>